<evidence type="ECO:0000313" key="4">
    <source>
        <dbReference type="Proteomes" id="UP000572817"/>
    </source>
</evidence>
<dbReference type="InterPro" id="IPR033469">
    <property type="entry name" value="CYTH-like_dom_sf"/>
</dbReference>
<dbReference type="Gene3D" id="1.40.20.10">
    <property type="entry name" value="CHAD domain"/>
    <property type="match status" value="1"/>
</dbReference>
<dbReference type="SMART" id="SM00880">
    <property type="entry name" value="CHAD"/>
    <property type="match status" value="1"/>
</dbReference>
<evidence type="ECO:0000256" key="1">
    <source>
        <dbReference type="SAM" id="Coils"/>
    </source>
</evidence>
<evidence type="ECO:0000259" key="2">
    <source>
        <dbReference type="PROSITE" id="PS51708"/>
    </source>
</evidence>
<dbReference type="PROSITE" id="PS51708">
    <property type="entry name" value="CHAD"/>
    <property type="match status" value="1"/>
</dbReference>
<dbReference type="EMBL" id="WWBZ02000083">
    <property type="protein sequence ID" value="KAF4300642.1"/>
    <property type="molecule type" value="Genomic_DNA"/>
</dbReference>
<comment type="caution">
    <text evidence="3">The sequence shown here is derived from an EMBL/GenBank/DDBJ whole genome shotgun (WGS) entry which is preliminary data.</text>
</comment>
<evidence type="ECO:0000313" key="3">
    <source>
        <dbReference type="EMBL" id="KAF4300642.1"/>
    </source>
</evidence>
<name>A0A8H4N2C4_9PEZI</name>
<feature type="coiled-coil region" evidence="1">
    <location>
        <begin position="318"/>
        <end position="345"/>
    </location>
</feature>
<dbReference type="InterPro" id="IPR007899">
    <property type="entry name" value="CHAD_dom"/>
</dbReference>
<organism evidence="3 4">
    <name type="scientific">Botryosphaeria dothidea</name>
    <dbReference type="NCBI Taxonomy" id="55169"/>
    <lineage>
        <taxon>Eukaryota</taxon>
        <taxon>Fungi</taxon>
        <taxon>Dikarya</taxon>
        <taxon>Ascomycota</taxon>
        <taxon>Pezizomycotina</taxon>
        <taxon>Dothideomycetes</taxon>
        <taxon>Dothideomycetes incertae sedis</taxon>
        <taxon>Botryosphaeriales</taxon>
        <taxon>Botryosphaeriaceae</taxon>
        <taxon>Botryosphaeria</taxon>
    </lineage>
</organism>
<keyword evidence="1" id="KW-0175">Coiled coil</keyword>
<dbReference type="AlphaFoldDB" id="A0A8H4N2C4"/>
<dbReference type="OrthoDB" id="10251627at2759"/>
<dbReference type="SUPFAM" id="SSF55154">
    <property type="entry name" value="CYTH-like phosphatases"/>
    <property type="match status" value="1"/>
</dbReference>
<feature type="domain" description="CHAD" evidence="2">
    <location>
        <begin position="120"/>
        <end position="386"/>
    </location>
</feature>
<sequence length="388" mass="43515">MDDLAPLHGVVGDSVPDRLRPVFTIAVRRLSWEIERSGTAIELVADEGTVSVEDRHAAVAEIEAELMSGDPAALFALARDLGREVPLRLGVLTKAERGYRLAENLLHLPAKAERVELDEGANVAQAFAAIAGSCLRQFRLNEDALRKNPQPDALHQARVALRRLRSALSIFKPVLADDRFDHFAAELRRLAHALGEARDLDVLVGRLGPNADPAIHTAREQAYAAALATLDTQRTRDLMIDLVAWITVGEWRVRPVDPALVEQPAEDFAAASLRRLRRRLKKRGQDLDTLDDEQRHRVRILAKKLRYVAEFFESLFTGKKARRRYKAFRKRLAALQEDLGELNDLATAPALLKRFDLDEQACSPDRREALIADAAKAHRSLIKAERFW</sequence>
<dbReference type="PANTHER" id="PTHR39339:SF1">
    <property type="entry name" value="CHAD DOMAIN-CONTAINING PROTEIN"/>
    <property type="match status" value="1"/>
</dbReference>
<dbReference type="Proteomes" id="UP000572817">
    <property type="component" value="Unassembled WGS sequence"/>
</dbReference>
<protein>
    <recommendedName>
        <fullName evidence="2">CHAD domain-containing protein</fullName>
    </recommendedName>
</protein>
<gene>
    <name evidence="3" type="ORF">GTA08_BOTSDO14328</name>
</gene>
<dbReference type="PANTHER" id="PTHR39339">
    <property type="entry name" value="SLR1444 PROTEIN"/>
    <property type="match status" value="1"/>
</dbReference>
<dbReference type="Pfam" id="PF05235">
    <property type="entry name" value="CHAD"/>
    <property type="match status" value="1"/>
</dbReference>
<keyword evidence="4" id="KW-1185">Reference proteome</keyword>
<dbReference type="InterPro" id="IPR038186">
    <property type="entry name" value="CHAD_dom_sf"/>
</dbReference>
<reference evidence="3" key="1">
    <citation type="submission" date="2020-04" db="EMBL/GenBank/DDBJ databases">
        <title>Genome Assembly and Annotation of Botryosphaeria dothidea sdau 11-99, a Latent Pathogen of Apple Fruit Ring Rot in China.</title>
        <authorList>
            <person name="Yu C."/>
            <person name="Diao Y."/>
            <person name="Lu Q."/>
            <person name="Zhao J."/>
            <person name="Cui S."/>
            <person name="Peng C."/>
            <person name="He B."/>
            <person name="Liu H."/>
        </authorList>
    </citation>
    <scope>NUCLEOTIDE SEQUENCE [LARGE SCALE GENOMIC DNA]</scope>
    <source>
        <strain evidence="3">Sdau11-99</strain>
    </source>
</reference>
<accession>A0A8H4N2C4</accession>
<proteinExistence type="predicted"/>